<accession>A0A0E4CY21</accession>
<evidence type="ECO:0000313" key="1">
    <source>
        <dbReference type="EMBL" id="CQR56957.1"/>
    </source>
</evidence>
<dbReference type="KEGG" id="pri:PRIO_4555"/>
<dbReference type="Proteomes" id="UP000033163">
    <property type="component" value="Chromosome I"/>
</dbReference>
<dbReference type="PATRIC" id="fig|1073571.4.peg.4884"/>
<dbReference type="AlphaFoldDB" id="A0A0E4CY21"/>
<dbReference type="HOGENOM" id="CLU_3366237_0_0_9"/>
<reference evidence="2" key="1">
    <citation type="submission" date="2015-03" db="EMBL/GenBank/DDBJ databases">
        <authorList>
            <person name="Wibberg D."/>
        </authorList>
    </citation>
    <scope>NUCLEOTIDE SEQUENCE [LARGE SCALE GENOMIC DNA]</scope>
</reference>
<name>A0A0E4CY21_9BACL</name>
<sequence>MEKRNLFFLKLRNPESEVEKVNFIGVHFWSNGEMG</sequence>
<protein>
    <submittedName>
        <fullName evidence="1">Uncharacterized protein</fullName>
    </submittedName>
</protein>
<proteinExistence type="predicted"/>
<evidence type="ECO:0000313" key="2">
    <source>
        <dbReference type="Proteomes" id="UP000033163"/>
    </source>
</evidence>
<organism evidence="1 2">
    <name type="scientific">Paenibacillus riograndensis SBR5</name>
    <dbReference type="NCBI Taxonomy" id="1073571"/>
    <lineage>
        <taxon>Bacteria</taxon>
        <taxon>Bacillati</taxon>
        <taxon>Bacillota</taxon>
        <taxon>Bacilli</taxon>
        <taxon>Bacillales</taxon>
        <taxon>Paenibacillaceae</taxon>
        <taxon>Paenibacillus</taxon>
        <taxon>Paenibacillus sonchi group</taxon>
    </lineage>
</organism>
<gene>
    <name evidence="1" type="ORF">PRIO_4555</name>
</gene>
<dbReference type="EMBL" id="LN831776">
    <property type="protein sequence ID" value="CQR56957.1"/>
    <property type="molecule type" value="Genomic_DNA"/>
</dbReference>